<dbReference type="EMBL" id="CAMXCT020000558">
    <property type="protein sequence ID" value="CAL1133850.1"/>
    <property type="molecule type" value="Genomic_DNA"/>
</dbReference>
<dbReference type="EMBL" id="CAMXCT030000558">
    <property type="protein sequence ID" value="CAL4767787.1"/>
    <property type="molecule type" value="Genomic_DNA"/>
</dbReference>
<proteinExistence type="predicted"/>
<dbReference type="Proteomes" id="UP001152797">
    <property type="component" value="Unassembled WGS sequence"/>
</dbReference>
<dbReference type="OrthoDB" id="10575766at2759"/>
<keyword evidence="3" id="KW-1185">Reference proteome</keyword>
<reference evidence="1" key="1">
    <citation type="submission" date="2022-10" db="EMBL/GenBank/DDBJ databases">
        <authorList>
            <person name="Chen Y."/>
            <person name="Dougan E. K."/>
            <person name="Chan C."/>
            <person name="Rhodes N."/>
            <person name="Thang M."/>
        </authorList>
    </citation>
    <scope>NUCLEOTIDE SEQUENCE</scope>
</reference>
<accession>A0A9P1BVU4</accession>
<protein>
    <submittedName>
        <fullName evidence="1">Uncharacterized protein</fullName>
    </submittedName>
</protein>
<dbReference type="EMBL" id="CAMXCT010000558">
    <property type="protein sequence ID" value="CAI3980475.1"/>
    <property type="molecule type" value="Genomic_DNA"/>
</dbReference>
<dbReference type="AlphaFoldDB" id="A0A9P1BVU4"/>
<sequence length="86" mass="9254">MGGAAPVAMICLDPQVLEYGRELIDKKDLHGLLSSDVKTFLSRAFQTPAAPHAPHAIPAILCHESVEESAGRISLRQALEDILQGH</sequence>
<organism evidence="1">
    <name type="scientific">Cladocopium goreaui</name>
    <dbReference type="NCBI Taxonomy" id="2562237"/>
    <lineage>
        <taxon>Eukaryota</taxon>
        <taxon>Sar</taxon>
        <taxon>Alveolata</taxon>
        <taxon>Dinophyceae</taxon>
        <taxon>Suessiales</taxon>
        <taxon>Symbiodiniaceae</taxon>
        <taxon>Cladocopium</taxon>
    </lineage>
</organism>
<evidence type="ECO:0000313" key="1">
    <source>
        <dbReference type="EMBL" id="CAI3980475.1"/>
    </source>
</evidence>
<reference evidence="2" key="2">
    <citation type="submission" date="2024-04" db="EMBL/GenBank/DDBJ databases">
        <authorList>
            <person name="Chen Y."/>
            <person name="Shah S."/>
            <person name="Dougan E. K."/>
            <person name="Thang M."/>
            <person name="Chan C."/>
        </authorList>
    </citation>
    <scope>NUCLEOTIDE SEQUENCE [LARGE SCALE GENOMIC DNA]</scope>
</reference>
<evidence type="ECO:0000313" key="3">
    <source>
        <dbReference type="Proteomes" id="UP001152797"/>
    </source>
</evidence>
<evidence type="ECO:0000313" key="2">
    <source>
        <dbReference type="EMBL" id="CAL1133850.1"/>
    </source>
</evidence>
<gene>
    <name evidence="1" type="ORF">C1SCF055_LOCUS8343</name>
</gene>
<comment type="caution">
    <text evidence="1">The sequence shown here is derived from an EMBL/GenBank/DDBJ whole genome shotgun (WGS) entry which is preliminary data.</text>
</comment>
<name>A0A9P1BVU4_9DINO</name>